<keyword evidence="1" id="KW-0175">Coiled coil</keyword>
<feature type="region of interest" description="Disordered" evidence="2">
    <location>
        <begin position="1"/>
        <end position="21"/>
    </location>
</feature>
<protein>
    <submittedName>
        <fullName evidence="3">Uncharacterized protein</fullName>
    </submittedName>
</protein>
<dbReference type="EMBL" id="FN655407">
    <property type="protein sequence ID" value="CBY39040.1"/>
    <property type="molecule type" value="Genomic_DNA"/>
</dbReference>
<accession>E4YUA1</accession>
<evidence type="ECO:0000256" key="1">
    <source>
        <dbReference type="SAM" id="Coils"/>
    </source>
</evidence>
<gene>
    <name evidence="3" type="ORF">GSOID_T00019583001</name>
</gene>
<dbReference type="Proteomes" id="UP000011014">
    <property type="component" value="Unassembled WGS sequence"/>
</dbReference>
<proteinExistence type="predicted"/>
<feature type="coiled-coil region" evidence="1">
    <location>
        <begin position="131"/>
        <end position="211"/>
    </location>
</feature>
<sequence length="449" mass="52791">MNNAYRTRGSVPLPEKTGENRPFRFVPQTSASLIEKAYHKKQLIAGNTIKRDQIINEGLRAQLAEQVPVMNHEINEENQYVAPHYNFDYNNEYQNIPMILESEKSSVVTPPPAFKTNHVYNEFESSDESQLQNLKDLLLSKKRKLQDAQALLGEAEELIIKRDRQKNLLENANQRFREIENLKNNITGLRNMTLTLKKERLDAELENEELTEHFNSLVDRKYEMDKKVKTLRRATVAGPENADESEIEFRKILKQRKVDNEKLRERIMRRKKELTRRSHKLEIAKQQNETARKTQNEIKVQDAKISAEKNEKIRKLENEANELKAKIVGIVNNDQILINMNTRKAQLEENHRILMGRFEAENKAIDQKLEKGPEIKINDEFYKTQIKNNEIAKLEKDKREIKWKYHQVWCQLEDVDESDDLVVVGDNVTVLNVPESVYSHRTFKSNFRF</sequence>
<evidence type="ECO:0000256" key="2">
    <source>
        <dbReference type="SAM" id="MobiDB-lite"/>
    </source>
</evidence>
<dbReference type="AlphaFoldDB" id="E4YUA1"/>
<evidence type="ECO:0000313" key="3">
    <source>
        <dbReference type="EMBL" id="CBY39040.1"/>
    </source>
</evidence>
<name>E4YUA1_OIKDI</name>
<organism evidence="3">
    <name type="scientific">Oikopleura dioica</name>
    <name type="common">Tunicate</name>
    <dbReference type="NCBI Taxonomy" id="34765"/>
    <lineage>
        <taxon>Eukaryota</taxon>
        <taxon>Metazoa</taxon>
        <taxon>Chordata</taxon>
        <taxon>Tunicata</taxon>
        <taxon>Appendicularia</taxon>
        <taxon>Copelata</taxon>
        <taxon>Oikopleuridae</taxon>
        <taxon>Oikopleura</taxon>
    </lineage>
</organism>
<feature type="coiled-coil region" evidence="1">
    <location>
        <begin position="264"/>
        <end position="333"/>
    </location>
</feature>
<reference evidence="3" key="1">
    <citation type="journal article" date="2010" name="Science">
        <title>Plasticity of animal genome architecture unmasked by rapid evolution of a pelagic tunicate.</title>
        <authorList>
            <person name="Denoeud F."/>
            <person name="Henriet S."/>
            <person name="Mungpakdee S."/>
            <person name="Aury J.M."/>
            <person name="Da Silva C."/>
            <person name="Brinkmann H."/>
            <person name="Mikhaleva J."/>
            <person name="Olsen L.C."/>
            <person name="Jubin C."/>
            <person name="Canestro C."/>
            <person name="Bouquet J.M."/>
            <person name="Danks G."/>
            <person name="Poulain J."/>
            <person name="Campsteijn C."/>
            <person name="Adamski M."/>
            <person name="Cross I."/>
            <person name="Yadetie F."/>
            <person name="Muffato M."/>
            <person name="Louis A."/>
            <person name="Butcher S."/>
            <person name="Tsagkogeorga G."/>
            <person name="Konrad A."/>
            <person name="Singh S."/>
            <person name="Jensen M.F."/>
            <person name="Cong E.H."/>
            <person name="Eikeseth-Otteraa H."/>
            <person name="Noel B."/>
            <person name="Anthouard V."/>
            <person name="Porcel B.M."/>
            <person name="Kachouri-Lafond R."/>
            <person name="Nishino A."/>
            <person name="Ugolini M."/>
            <person name="Chourrout P."/>
            <person name="Nishida H."/>
            <person name="Aasland R."/>
            <person name="Huzurbazar S."/>
            <person name="Westhof E."/>
            <person name="Delsuc F."/>
            <person name="Lehrach H."/>
            <person name="Reinhardt R."/>
            <person name="Weissenbach J."/>
            <person name="Roy S.W."/>
            <person name="Artiguenave F."/>
            <person name="Postlethwait J.H."/>
            <person name="Manak J.R."/>
            <person name="Thompson E.M."/>
            <person name="Jaillon O."/>
            <person name="Du Pasquier L."/>
            <person name="Boudinot P."/>
            <person name="Liberles D.A."/>
            <person name="Volff J.N."/>
            <person name="Philippe H."/>
            <person name="Lenhard B."/>
            <person name="Roest Crollius H."/>
            <person name="Wincker P."/>
            <person name="Chourrout D."/>
        </authorList>
    </citation>
    <scope>NUCLEOTIDE SEQUENCE [LARGE SCALE GENOMIC DNA]</scope>
</reference>